<dbReference type="STRING" id="411471.SUBVAR_07175"/>
<dbReference type="HOGENOM" id="CLU_3030735_0_0_9"/>
<evidence type="ECO:0000313" key="2">
    <source>
        <dbReference type="EMBL" id="EFB74520.1"/>
    </source>
</evidence>
<feature type="region of interest" description="Disordered" evidence="1">
    <location>
        <begin position="20"/>
        <end position="55"/>
    </location>
</feature>
<evidence type="ECO:0000313" key="3">
    <source>
        <dbReference type="Proteomes" id="UP000003438"/>
    </source>
</evidence>
<evidence type="ECO:0000256" key="1">
    <source>
        <dbReference type="SAM" id="MobiDB-lite"/>
    </source>
</evidence>
<accession>D1PRZ2</accession>
<name>D1PRZ2_9FIRM</name>
<organism evidence="2 3">
    <name type="scientific">Subdoligranulum variabile DSM 15176</name>
    <dbReference type="NCBI Taxonomy" id="411471"/>
    <lineage>
        <taxon>Bacteria</taxon>
        <taxon>Bacillati</taxon>
        <taxon>Bacillota</taxon>
        <taxon>Clostridia</taxon>
        <taxon>Eubacteriales</taxon>
        <taxon>Oscillospiraceae</taxon>
        <taxon>Subdoligranulum</taxon>
    </lineage>
</organism>
<dbReference type="AlphaFoldDB" id="D1PRZ2"/>
<keyword evidence="3" id="KW-1185">Reference proteome</keyword>
<protein>
    <submittedName>
        <fullName evidence="2">Uncharacterized protein</fullName>
    </submittedName>
</protein>
<feature type="compositionally biased region" description="Basic residues" evidence="1">
    <location>
        <begin position="38"/>
        <end position="47"/>
    </location>
</feature>
<gene>
    <name evidence="2" type="ORF">SUBVAR_07175</name>
</gene>
<sequence length="55" mass="6131">MCTTSGAVCGGYKRMLGRTNGTRDRLGRRSGQMVVRASIKRSKRKGTAWRWRAAS</sequence>
<dbReference type="EMBL" id="ACBY02000068">
    <property type="protein sequence ID" value="EFB74520.1"/>
    <property type="molecule type" value="Genomic_DNA"/>
</dbReference>
<comment type="caution">
    <text evidence="2">The sequence shown here is derived from an EMBL/GenBank/DDBJ whole genome shotgun (WGS) entry which is preliminary data.</text>
</comment>
<dbReference type="Proteomes" id="UP000003438">
    <property type="component" value="Unassembled WGS sequence"/>
</dbReference>
<reference evidence="2" key="1">
    <citation type="submission" date="2009-12" db="EMBL/GenBank/DDBJ databases">
        <authorList>
            <person name="Weinstock G."/>
            <person name="Sodergren E."/>
            <person name="Clifton S."/>
            <person name="Fulton L."/>
            <person name="Fulton B."/>
            <person name="Courtney L."/>
            <person name="Fronick C."/>
            <person name="Harrison M."/>
            <person name="Strong C."/>
            <person name="Farmer C."/>
            <person name="Delahaunty K."/>
            <person name="Markovic C."/>
            <person name="Hall O."/>
            <person name="Minx P."/>
            <person name="Tomlinson C."/>
            <person name="Mitreva M."/>
            <person name="Nelson J."/>
            <person name="Hou S."/>
            <person name="Wollam A."/>
            <person name="Pepin K.H."/>
            <person name="Johnson M."/>
            <person name="Bhonagiri V."/>
            <person name="Nash W.E."/>
            <person name="Warren W."/>
            <person name="Chinwalla A."/>
            <person name="Mardis E.R."/>
            <person name="Wilson R.K."/>
        </authorList>
    </citation>
    <scope>NUCLEOTIDE SEQUENCE [LARGE SCALE GENOMIC DNA]</scope>
    <source>
        <strain evidence="2">DSM 15176</strain>
    </source>
</reference>
<proteinExistence type="predicted"/>